<organism evidence="2 3">
    <name type="scientific">Caenorhabditis nigoni</name>
    <dbReference type="NCBI Taxonomy" id="1611254"/>
    <lineage>
        <taxon>Eukaryota</taxon>
        <taxon>Metazoa</taxon>
        <taxon>Ecdysozoa</taxon>
        <taxon>Nematoda</taxon>
        <taxon>Chromadorea</taxon>
        <taxon>Rhabditida</taxon>
        <taxon>Rhabditina</taxon>
        <taxon>Rhabditomorpha</taxon>
        <taxon>Rhabditoidea</taxon>
        <taxon>Rhabditidae</taxon>
        <taxon>Peloderinae</taxon>
        <taxon>Caenorhabditis</taxon>
    </lineage>
</organism>
<comment type="caution">
    <text evidence="2">The sequence shown here is derived from an EMBL/GenBank/DDBJ whole genome shotgun (WGS) entry which is preliminary data.</text>
</comment>
<keyword evidence="3" id="KW-1185">Reference proteome</keyword>
<proteinExistence type="predicted"/>
<sequence length="285" mass="33260">MNSDISPPSLDAMPFNALKEVLNYLKLKERSILRKVDRTLRKAVDNNYATVNLALDFYNSRVYLTLDELPPIEYCNIGDDVCAMNVGQRLYFENPNTRINLKLRWNHLEEEFERLCETLEDFFDERARNGLEGLCIETLDVETSDGDEIAQLMTWIDVNTITFLRIHTNQIMLSDEDVEEFTETLQWQRIRKFQLVGCSDLPHNFLNNLGNVSFFSIDRPNFKEFSLANLFMFVATDLNQSENFKYGQIIFENFDLPAPLFNTYLPVGNVAITFYTNLIILRKLD</sequence>
<dbReference type="InterPro" id="IPR001810">
    <property type="entry name" value="F-box_dom"/>
</dbReference>
<dbReference type="SMART" id="SM00256">
    <property type="entry name" value="FBOX"/>
    <property type="match status" value="1"/>
</dbReference>
<dbReference type="PROSITE" id="PS50181">
    <property type="entry name" value="FBOX"/>
    <property type="match status" value="1"/>
</dbReference>
<gene>
    <name evidence="2" type="primary">Cnig_chr_X.g25981</name>
    <name evidence="2" type="ORF">B9Z55_025981</name>
</gene>
<evidence type="ECO:0000313" key="3">
    <source>
        <dbReference type="Proteomes" id="UP000230233"/>
    </source>
</evidence>
<dbReference type="Proteomes" id="UP000230233">
    <property type="component" value="Chromosome X"/>
</dbReference>
<evidence type="ECO:0000259" key="1">
    <source>
        <dbReference type="PROSITE" id="PS50181"/>
    </source>
</evidence>
<dbReference type="OrthoDB" id="10364150at2759"/>
<dbReference type="InterPro" id="IPR002900">
    <property type="entry name" value="DUF38/FTH_CAE_spp"/>
</dbReference>
<evidence type="ECO:0000313" key="2">
    <source>
        <dbReference type="EMBL" id="PIC20981.1"/>
    </source>
</evidence>
<reference evidence="3" key="1">
    <citation type="submission" date="2017-10" db="EMBL/GenBank/DDBJ databases">
        <title>Rapid genome shrinkage in a self-fertile nematode reveals novel sperm competition proteins.</title>
        <authorList>
            <person name="Yin D."/>
            <person name="Schwarz E.M."/>
            <person name="Thomas C.G."/>
            <person name="Felde R.L."/>
            <person name="Korf I.F."/>
            <person name="Cutter A.D."/>
            <person name="Schartner C.M."/>
            <person name="Ralston E.J."/>
            <person name="Meyer B.J."/>
            <person name="Haag E.S."/>
        </authorList>
    </citation>
    <scope>NUCLEOTIDE SEQUENCE [LARGE SCALE GENOMIC DNA]</scope>
    <source>
        <strain evidence="3">JU1422</strain>
    </source>
</reference>
<dbReference type="Pfam" id="PF01827">
    <property type="entry name" value="FTH"/>
    <property type="match status" value="1"/>
</dbReference>
<dbReference type="EMBL" id="PDUG01000006">
    <property type="protein sequence ID" value="PIC20981.1"/>
    <property type="molecule type" value="Genomic_DNA"/>
</dbReference>
<protein>
    <recommendedName>
        <fullName evidence="1">F-box domain-containing protein</fullName>
    </recommendedName>
</protein>
<accession>A0A2G5T1J3</accession>
<feature type="domain" description="F-box" evidence="1">
    <location>
        <begin position="7"/>
        <end position="53"/>
    </location>
</feature>
<name>A0A2G5T1J3_9PELO</name>
<dbReference type="AlphaFoldDB" id="A0A2G5T1J3"/>